<keyword evidence="5" id="KW-0862">Zinc</keyword>
<feature type="compositionally biased region" description="Basic and acidic residues" evidence="11">
    <location>
        <begin position="184"/>
        <end position="199"/>
    </location>
</feature>
<dbReference type="EMBL" id="JASCZI010181342">
    <property type="protein sequence ID" value="MED6182212.1"/>
    <property type="molecule type" value="Genomic_DNA"/>
</dbReference>
<evidence type="ECO:0000256" key="10">
    <source>
        <dbReference type="ARBA" id="ARBA00023294"/>
    </source>
</evidence>
<feature type="compositionally biased region" description="Gly residues" evidence="11">
    <location>
        <begin position="1"/>
        <end position="17"/>
    </location>
</feature>
<keyword evidence="10" id="KW-0927">Auxin signaling pathway</keyword>
<protein>
    <submittedName>
        <fullName evidence="12">Uncharacterized protein</fullName>
    </submittedName>
</protein>
<comment type="similarity">
    <text evidence="2">Belongs to the SHI protein family.</text>
</comment>
<organism evidence="12 13">
    <name type="scientific">Stylosanthes scabra</name>
    <dbReference type="NCBI Taxonomy" id="79078"/>
    <lineage>
        <taxon>Eukaryota</taxon>
        <taxon>Viridiplantae</taxon>
        <taxon>Streptophyta</taxon>
        <taxon>Embryophyta</taxon>
        <taxon>Tracheophyta</taxon>
        <taxon>Spermatophyta</taxon>
        <taxon>Magnoliopsida</taxon>
        <taxon>eudicotyledons</taxon>
        <taxon>Gunneridae</taxon>
        <taxon>Pentapetalae</taxon>
        <taxon>rosids</taxon>
        <taxon>fabids</taxon>
        <taxon>Fabales</taxon>
        <taxon>Fabaceae</taxon>
        <taxon>Papilionoideae</taxon>
        <taxon>50 kb inversion clade</taxon>
        <taxon>dalbergioids sensu lato</taxon>
        <taxon>Dalbergieae</taxon>
        <taxon>Pterocarpus clade</taxon>
        <taxon>Stylosanthes</taxon>
    </lineage>
</organism>
<keyword evidence="4" id="KW-0479">Metal-binding</keyword>
<gene>
    <name evidence="12" type="ORF">PIB30_026472</name>
</gene>
<evidence type="ECO:0000256" key="2">
    <source>
        <dbReference type="ARBA" id="ARBA00006911"/>
    </source>
</evidence>
<comment type="caution">
    <text evidence="12">The sequence shown here is derived from an EMBL/GenBank/DDBJ whole genome shotgun (WGS) entry which is preliminary data.</text>
</comment>
<keyword evidence="13" id="KW-1185">Reference proteome</keyword>
<feature type="region of interest" description="Disordered" evidence="11">
    <location>
        <begin position="178"/>
        <end position="214"/>
    </location>
</feature>
<evidence type="ECO:0000256" key="1">
    <source>
        <dbReference type="ARBA" id="ARBA00004123"/>
    </source>
</evidence>
<evidence type="ECO:0000256" key="7">
    <source>
        <dbReference type="ARBA" id="ARBA00023125"/>
    </source>
</evidence>
<reference evidence="12 13" key="1">
    <citation type="journal article" date="2023" name="Plants (Basel)">
        <title>Bridging the Gap: Combining Genomics and Transcriptomics Approaches to Understand Stylosanthes scabra, an Orphan Legume from the Brazilian Caatinga.</title>
        <authorList>
            <person name="Ferreira-Neto J.R.C."/>
            <person name="da Silva M.D."/>
            <person name="Binneck E."/>
            <person name="de Melo N.F."/>
            <person name="da Silva R.H."/>
            <person name="de Melo A.L.T.M."/>
            <person name="Pandolfi V."/>
            <person name="Bustamante F.O."/>
            <person name="Brasileiro-Vidal A.C."/>
            <person name="Benko-Iseppon A.M."/>
        </authorList>
    </citation>
    <scope>NUCLEOTIDE SEQUENCE [LARGE SCALE GENOMIC DNA]</scope>
    <source>
        <tissue evidence="12">Leaves</tissue>
    </source>
</reference>
<keyword evidence="7" id="KW-0238">DNA-binding</keyword>
<evidence type="ECO:0000256" key="8">
    <source>
        <dbReference type="ARBA" id="ARBA00023159"/>
    </source>
</evidence>
<evidence type="ECO:0000313" key="13">
    <source>
        <dbReference type="Proteomes" id="UP001341840"/>
    </source>
</evidence>
<evidence type="ECO:0000256" key="4">
    <source>
        <dbReference type="ARBA" id="ARBA00022723"/>
    </source>
</evidence>
<dbReference type="InterPro" id="IPR006511">
    <property type="entry name" value="SHI_C"/>
</dbReference>
<keyword evidence="6" id="KW-0073">Auxin biosynthesis</keyword>
<evidence type="ECO:0000256" key="3">
    <source>
        <dbReference type="ARBA" id="ARBA00022473"/>
    </source>
</evidence>
<keyword evidence="9" id="KW-0539">Nucleus</keyword>
<dbReference type="PANTHER" id="PTHR31604">
    <property type="entry name" value="PROTEIN LATERAL ROOT PRIMORDIUM 1"/>
    <property type="match status" value="1"/>
</dbReference>
<proteinExistence type="inferred from homology"/>
<comment type="subcellular location">
    <subcellularLocation>
        <location evidence="1">Nucleus</location>
    </subcellularLocation>
</comment>
<evidence type="ECO:0000313" key="12">
    <source>
        <dbReference type="EMBL" id="MED6182212.1"/>
    </source>
</evidence>
<dbReference type="Pfam" id="PF05142">
    <property type="entry name" value="DUF702"/>
    <property type="match status" value="1"/>
</dbReference>
<name>A0ABU6W8P9_9FABA</name>
<dbReference type="NCBIfam" id="TIGR01624">
    <property type="entry name" value="LRP1_Cterm"/>
    <property type="match status" value="1"/>
</dbReference>
<dbReference type="Proteomes" id="UP001341840">
    <property type="component" value="Unassembled WGS sequence"/>
</dbReference>
<evidence type="ECO:0000256" key="11">
    <source>
        <dbReference type="SAM" id="MobiDB-lite"/>
    </source>
</evidence>
<keyword evidence="3" id="KW-0217">Developmental protein</keyword>
<dbReference type="InterPro" id="IPR006510">
    <property type="entry name" value="Znf_LRP1"/>
</dbReference>
<dbReference type="PANTHER" id="PTHR31604:SF4">
    <property type="entry name" value="PROTEIN SHORT INTERNODES"/>
    <property type="match status" value="1"/>
</dbReference>
<keyword evidence="8" id="KW-0010">Activator</keyword>
<feature type="compositionally biased region" description="Polar residues" evidence="11">
    <location>
        <begin position="201"/>
        <end position="214"/>
    </location>
</feature>
<feature type="region of interest" description="Disordered" evidence="11">
    <location>
        <begin position="1"/>
        <end position="39"/>
    </location>
</feature>
<evidence type="ECO:0000256" key="5">
    <source>
        <dbReference type="ARBA" id="ARBA00022833"/>
    </source>
</evidence>
<sequence length="361" mass="38374">MAGLFSLGGGGGGGRGSSNGSHQAPEQHHHHSQSTEISPPETLFWYKQNDDVSAYRGFELWNQHQLQQQQQQQHVISHHQARSLFHRDLYSSAVALGVGPSSVSDEQSPSRSAVLAMAGGGGGGGSGTTGISCQDCGNQAKKDCPHMRCRTCCKSRGYECQTHVKSTWVPAAKRRERQQQLAALHDHHQNRDVSKRPRDGGNNSKDNPSTSSALVCTTRLPSSAGLEVEEGNFPTIVSSPAEFRCVRVSPLDDVNEQYAYQTAVNIGGHLFKGVLYDYGPDSSENASYYRGGGGGGEGSSLAIAGSHPLNLIAATDAATTATATGVPLVDDPSSSLYNPAPLNTYMAGSSGTQFFPHHPRS</sequence>
<evidence type="ECO:0000256" key="6">
    <source>
        <dbReference type="ARBA" id="ARBA00023070"/>
    </source>
</evidence>
<evidence type="ECO:0000256" key="9">
    <source>
        <dbReference type="ARBA" id="ARBA00023242"/>
    </source>
</evidence>
<dbReference type="NCBIfam" id="TIGR01623">
    <property type="entry name" value="put_zinc_LRP1"/>
    <property type="match status" value="1"/>
</dbReference>
<dbReference type="InterPro" id="IPR007818">
    <property type="entry name" value="SHI"/>
</dbReference>
<accession>A0ABU6W8P9</accession>